<accession>A0A2R7Y478</accession>
<evidence type="ECO:0000256" key="3">
    <source>
        <dbReference type="ARBA" id="ARBA00022692"/>
    </source>
</evidence>
<proteinExistence type="predicted"/>
<gene>
    <name evidence="7" type="ORF">B7O98_05820</name>
</gene>
<comment type="subcellular location">
    <subcellularLocation>
        <location evidence="1">Cell membrane</location>
        <topology evidence="1">Multi-pass membrane protein</topology>
    </subcellularLocation>
</comment>
<keyword evidence="2" id="KW-1003">Cell membrane</keyword>
<evidence type="ECO:0000313" key="8">
    <source>
        <dbReference type="Proteomes" id="UP000244093"/>
    </source>
</evidence>
<evidence type="ECO:0000313" key="7">
    <source>
        <dbReference type="EMBL" id="PUA32189.1"/>
    </source>
</evidence>
<dbReference type="GO" id="GO:0015075">
    <property type="term" value="F:monoatomic ion transmembrane transporter activity"/>
    <property type="evidence" value="ECO:0007669"/>
    <property type="project" value="InterPro"/>
</dbReference>
<evidence type="ECO:0000256" key="6">
    <source>
        <dbReference type="SAM" id="Phobius"/>
    </source>
</evidence>
<evidence type="ECO:0000256" key="4">
    <source>
        <dbReference type="ARBA" id="ARBA00022989"/>
    </source>
</evidence>
<comment type="caution">
    <text evidence="7">The sequence shown here is derived from an EMBL/GenBank/DDBJ whole genome shotgun (WGS) entry which is preliminary data.</text>
</comment>
<reference evidence="7 8" key="1">
    <citation type="journal article" date="2018" name="Syst. Appl. Microbiol.">
        <title>A new symbiotic nanoarchaeote (Candidatus Nanoclepta minutus) and its host (Zestosphaera tikiterensis gen. nov., sp. nov.) from a New Zealand hot spring.</title>
        <authorList>
            <person name="St John E."/>
            <person name="Liu Y."/>
            <person name="Podar M."/>
            <person name="Stott M.B."/>
            <person name="Meneghin J."/>
            <person name="Chen Z."/>
            <person name="Lagutin K."/>
            <person name="Mitchell K."/>
            <person name="Reysenbach A.L."/>
        </authorList>
    </citation>
    <scope>NUCLEOTIDE SEQUENCE [LARGE SCALE GENOMIC DNA]</scope>
    <source>
        <strain evidence="7">NZ3</strain>
    </source>
</reference>
<sequence>MLELLQDYLLWALVTVYFIAGMLYLGRLFKGVDVPSMVILVDSLTYDVAVLILVIAIYTRNAFLAIIALPLSLWAYALDIYVSKYLEGREFGD</sequence>
<feature type="transmembrane region" description="Helical" evidence="6">
    <location>
        <begin position="6"/>
        <end position="25"/>
    </location>
</feature>
<feature type="transmembrane region" description="Helical" evidence="6">
    <location>
        <begin position="37"/>
        <end position="57"/>
    </location>
</feature>
<protein>
    <recommendedName>
        <fullName evidence="9">PH regulation protein F</fullName>
    </recommendedName>
</protein>
<evidence type="ECO:0000256" key="1">
    <source>
        <dbReference type="ARBA" id="ARBA00004651"/>
    </source>
</evidence>
<feature type="transmembrane region" description="Helical" evidence="6">
    <location>
        <begin position="63"/>
        <end position="82"/>
    </location>
</feature>
<keyword evidence="5 6" id="KW-0472">Membrane</keyword>
<dbReference type="EMBL" id="NBVN01000004">
    <property type="protein sequence ID" value="PUA32189.1"/>
    <property type="molecule type" value="Genomic_DNA"/>
</dbReference>
<dbReference type="GO" id="GO:0005886">
    <property type="term" value="C:plasma membrane"/>
    <property type="evidence" value="ECO:0007669"/>
    <property type="project" value="UniProtKB-SubCell"/>
</dbReference>
<evidence type="ECO:0008006" key="9">
    <source>
        <dbReference type="Google" id="ProtNLM"/>
    </source>
</evidence>
<keyword evidence="4 6" id="KW-1133">Transmembrane helix</keyword>
<name>A0A2R7Y478_9CREN</name>
<dbReference type="Pfam" id="PF04066">
    <property type="entry name" value="MrpF_PhaF"/>
    <property type="match status" value="1"/>
</dbReference>
<keyword evidence="3 6" id="KW-0812">Transmembrane</keyword>
<evidence type="ECO:0000256" key="5">
    <source>
        <dbReference type="ARBA" id="ARBA00023136"/>
    </source>
</evidence>
<organism evidence="7 8">
    <name type="scientific">Zestosphaera tikiterensis</name>
    <dbReference type="NCBI Taxonomy" id="1973259"/>
    <lineage>
        <taxon>Archaea</taxon>
        <taxon>Thermoproteota</taxon>
        <taxon>Thermoprotei</taxon>
        <taxon>Desulfurococcales</taxon>
        <taxon>Desulfurococcaceae</taxon>
        <taxon>Zestosphaera</taxon>
    </lineage>
</organism>
<dbReference type="Proteomes" id="UP000244093">
    <property type="component" value="Unassembled WGS sequence"/>
</dbReference>
<evidence type="ECO:0000256" key="2">
    <source>
        <dbReference type="ARBA" id="ARBA00022475"/>
    </source>
</evidence>
<dbReference type="InterPro" id="IPR007208">
    <property type="entry name" value="MrpF/PhaF-like"/>
</dbReference>
<dbReference type="AlphaFoldDB" id="A0A2R7Y478"/>